<reference evidence="8 9" key="1">
    <citation type="submission" date="2011-08" db="EMBL/GenBank/DDBJ databases">
        <title>The Genome Sequence of Clostridium hathewayi WAL-18680.</title>
        <authorList>
            <consortium name="The Broad Institute Genome Sequencing Platform"/>
            <person name="Earl A."/>
            <person name="Ward D."/>
            <person name="Feldgarden M."/>
            <person name="Gevers D."/>
            <person name="Finegold S.M."/>
            <person name="Summanen P.H."/>
            <person name="Molitoris D.R."/>
            <person name="Song M."/>
            <person name="Daigneault M."/>
            <person name="Allen-Vercoe E."/>
            <person name="Young S.K."/>
            <person name="Zeng Q."/>
            <person name="Gargeya S."/>
            <person name="Fitzgerald M."/>
            <person name="Haas B."/>
            <person name="Abouelleil A."/>
            <person name="Alvarado L."/>
            <person name="Arachchi H.M."/>
            <person name="Berlin A."/>
            <person name="Brown A."/>
            <person name="Chapman S.B."/>
            <person name="Chen Z."/>
            <person name="Dunbar C."/>
            <person name="Freedman E."/>
            <person name="Gearin G."/>
            <person name="Gellesch M."/>
            <person name="Goldberg J."/>
            <person name="Griggs A."/>
            <person name="Gujja S."/>
            <person name="Heiman D."/>
            <person name="Howarth C."/>
            <person name="Larson L."/>
            <person name="Lui A."/>
            <person name="MacDonald P.J.P."/>
            <person name="Montmayeur A."/>
            <person name="Murphy C."/>
            <person name="Neiman D."/>
            <person name="Pearson M."/>
            <person name="Priest M."/>
            <person name="Roberts A."/>
            <person name="Saif S."/>
            <person name="Shea T."/>
            <person name="Shenoy N."/>
            <person name="Sisk P."/>
            <person name="Stolte C."/>
            <person name="Sykes S."/>
            <person name="Wortman J."/>
            <person name="Nusbaum C."/>
            <person name="Birren B."/>
        </authorList>
    </citation>
    <scope>NUCLEOTIDE SEQUENCE [LARGE SCALE GENOMIC DNA]</scope>
    <source>
        <strain evidence="8 9">WAL-18680</strain>
    </source>
</reference>
<dbReference type="SUPFAM" id="SSF53448">
    <property type="entry name" value="Nucleotide-diphospho-sugar transferases"/>
    <property type="match status" value="1"/>
</dbReference>
<dbReference type="Proteomes" id="UP000005384">
    <property type="component" value="Unassembled WGS sequence"/>
</dbReference>
<dbReference type="UniPathway" id="UPA00056">
    <property type="reaction ID" value="UER00093"/>
</dbReference>
<comment type="catalytic activity">
    <reaction evidence="1 7">
        <text>2-C-methyl-D-erythritol 4-phosphate + CTP + H(+) = 4-CDP-2-C-methyl-D-erythritol + diphosphate</text>
        <dbReference type="Rhea" id="RHEA:13429"/>
        <dbReference type="ChEBI" id="CHEBI:15378"/>
        <dbReference type="ChEBI" id="CHEBI:33019"/>
        <dbReference type="ChEBI" id="CHEBI:37563"/>
        <dbReference type="ChEBI" id="CHEBI:57823"/>
        <dbReference type="ChEBI" id="CHEBI:58262"/>
        <dbReference type="EC" id="2.7.7.60"/>
    </reaction>
</comment>
<keyword evidence="4 7" id="KW-0808">Transferase</keyword>
<evidence type="ECO:0000313" key="9">
    <source>
        <dbReference type="Proteomes" id="UP000005384"/>
    </source>
</evidence>
<dbReference type="InterPro" id="IPR001228">
    <property type="entry name" value="IspD"/>
</dbReference>
<dbReference type="GO" id="GO:0050518">
    <property type="term" value="F:2-C-methyl-D-erythritol 4-phosphate cytidylyltransferase activity"/>
    <property type="evidence" value="ECO:0007669"/>
    <property type="project" value="UniProtKB-UniRule"/>
</dbReference>
<dbReference type="CDD" id="cd02516">
    <property type="entry name" value="CDP-ME_synthetase"/>
    <property type="match status" value="1"/>
</dbReference>
<dbReference type="RefSeq" id="WP_006782180.1">
    <property type="nucleotide sequence ID" value="NZ_CP040506.1"/>
</dbReference>
<proteinExistence type="inferred from homology"/>
<dbReference type="FunFam" id="3.90.550.10:FF:000003">
    <property type="entry name" value="2-C-methyl-D-erythritol 4-phosphate cytidylyltransferase"/>
    <property type="match status" value="1"/>
</dbReference>
<evidence type="ECO:0000256" key="7">
    <source>
        <dbReference type="HAMAP-Rule" id="MF_00108"/>
    </source>
</evidence>
<name>G5IL11_9FIRM</name>
<dbReference type="GO" id="GO:0019288">
    <property type="term" value="P:isopentenyl diphosphate biosynthetic process, methylerythritol 4-phosphate pathway"/>
    <property type="evidence" value="ECO:0007669"/>
    <property type="project" value="UniProtKB-UniRule"/>
</dbReference>
<comment type="similarity">
    <text evidence="3 7">Belongs to the IspD/TarI cytidylyltransferase family. IspD subfamily.</text>
</comment>
<feature type="site" description="Transition state stabilizer" evidence="7">
    <location>
        <position position="17"/>
    </location>
</feature>
<comment type="caution">
    <text evidence="8">The sequence shown here is derived from an EMBL/GenBank/DDBJ whole genome shotgun (WGS) entry which is preliminary data.</text>
</comment>
<evidence type="ECO:0000256" key="1">
    <source>
        <dbReference type="ARBA" id="ARBA00001282"/>
    </source>
</evidence>
<organism evidence="8 9">
    <name type="scientific">Hungatella hathewayi WAL-18680</name>
    <dbReference type="NCBI Taxonomy" id="742737"/>
    <lineage>
        <taxon>Bacteria</taxon>
        <taxon>Bacillati</taxon>
        <taxon>Bacillota</taxon>
        <taxon>Clostridia</taxon>
        <taxon>Lachnospirales</taxon>
        <taxon>Lachnospiraceae</taxon>
        <taxon>Hungatella</taxon>
    </lineage>
</organism>
<dbReference type="PROSITE" id="PS01295">
    <property type="entry name" value="ISPD"/>
    <property type="match status" value="1"/>
</dbReference>
<evidence type="ECO:0000256" key="4">
    <source>
        <dbReference type="ARBA" id="ARBA00022679"/>
    </source>
</evidence>
<dbReference type="PANTHER" id="PTHR32125">
    <property type="entry name" value="2-C-METHYL-D-ERYTHRITOL 4-PHOSPHATE CYTIDYLYLTRANSFERASE, CHLOROPLASTIC"/>
    <property type="match status" value="1"/>
</dbReference>
<dbReference type="OrthoDB" id="9806837at2"/>
<keyword evidence="6 7" id="KW-0414">Isoprene biosynthesis</keyword>
<gene>
    <name evidence="7" type="primary">ispD</name>
    <name evidence="8" type="ORF">HMPREF9473_04189</name>
</gene>
<keyword evidence="5 7" id="KW-0548">Nucleotidyltransferase</keyword>
<protein>
    <recommendedName>
        <fullName evidence="7">2-C-methyl-D-erythritol 4-phosphate cytidylyltransferase</fullName>
        <ecNumber evidence="7">2.7.7.60</ecNumber>
    </recommendedName>
    <alternativeName>
        <fullName evidence="7">4-diphosphocytidyl-2C-methyl-D-erythritol synthase</fullName>
    </alternativeName>
    <alternativeName>
        <fullName evidence="7">MEP cytidylyltransferase</fullName>
        <shortName evidence="7">MCT</shortName>
    </alternativeName>
</protein>
<dbReference type="InterPro" id="IPR018294">
    <property type="entry name" value="ISPD_synthase_CS"/>
</dbReference>
<evidence type="ECO:0000256" key="5">
    <source>
        <dbReference type="ARBA" id="ARBA00022695"/>
    </source>
</evidence>
<dbReference type="HOGENOM" id="CLU_061281_2_2_9"/>
<evidence type="ECO:0000256" key="2">
    <source>
        <dbReference type="ARBA" id="ARBA00004787"/>
    </source>
</evidence>
<dbReference type="EC" id="2.7.7.60" evidence="7"/>
<comment type="function">
    <text evidence="7">Catalyzes the formation of 4-diphosphocytidyl-2-C-methyl-D-erythritol from CTP and 2-C-methyl-D-erythritol 4-phosphate (MEP).</text>
</comment>
<dbReference type="InterPro" id="IPR034683">
    <property type="entry name" value="IspD/TarI"/>
</dbReference>
<dbReference type="EMBL" id="ADLN01000118">
    <property type="protein sequence ID" value="EHI57699.1"/>
    <property type="molecule type" value="Genomic_DNA"/>
</dbReference>
<evidence type="ECO:0000256" key="6">
    <source>
        <dbReference type="ARBA" id="ARBA00023229"/>
    </source>
</evidence>
<dbReference type="InterPro" id="IPR029044">
    <property type="entry name" value="Nucleotide-diphossugar_trans"/>
</dbReference>
<dbReference type="Pfam" id="PF01128">
    <property type="entry name" value="IspD"/>
    <property type="match status" value="1"/>
</dbReference>
<feature type="site" description="Transition state stabilizer" evidence="7">
    <location>
        <position position="24"/>
    </location>
</feature>
<comment type="pathway">
    <text evidence="2 7">Isoprenoid biosynthesis; isopentenyl diphosphate biosynthesis via DXP pathway; isopentenyl diphosphate from 1-deoxy-D-xylulose 5-phosphate: step 2/6.</text>
</comment>
<feature type="site" description="Positions MEP for the nucleophilic attack" evidence="7">
    <location>
        <position position="215"/>
    </location>
</feature>
<dbReference type="Gene3D" id="3.90.550.10">
    <property type="entry name" value="Spore Coat Polysaccharide Biosynthesis Protein SpsA, Chain A"/>
    <property type="match status" value="1"/>
</dbReference>
<keyword evidence="9" id="KW-1185">Reference proteome</keyword>
<dbReference type="NCBIfam" id="TIGR00453">
    <property type="entry name" value="ispD"/>
    <property type="match status" value="1"/>
</dbReference>
<accession>G5IL11</accession>
<dbReference type="PATRIC" id="fig|742737.3.peg.4175"/>
<evidence type="ECO:0000256" key="3">
    <source>
        <dbReference type="ARBA" id="ARBA00009789"/>
    </source>
</evidence>
<dbReference type="InterPro" id="IPR050088">
    <property type="entry name" value="IspD/TarI_cytidylyltransf_bact"/>
</dbReference>
<dbReference type="PANTHER" id="PTHR32125:SF4">
    <property type="entry name" value="2-C-METHYL-D-ERYTHRITOL 4-PHOSPHATE CYTIDYLYLTRANSFERASE, CHLOROPLASTIC"/>
    <property type="match status" value="1"/>
</dbReference>
<feature type="site" description="Positions MEP for the nucleophilic attack" evidence="7">
    <location>
        <position position="155"/>
    </location>
</feature>
<evidence type="ECO:0000313" key="8">
    <source>
        <dbReference type="EMBL" id="EHI57699.1"/>
    </source>
</evidence>
<dbReference type="AlphaFoldDB" id="G5IL11"/>
<dbReference type="HAMAP" id="MF_00108">
    <property type="entry name" value="IspD"/>
    <property type="match status" value="1"/>
</dbReference>
<sequence length="232" mass="25705">MKEKVTAVVLAAGQGRRMESKIQKQYMEVNGKPLIFYALDAFEKSGVDEVVLVVGSGECETCRREIVERFGFSKVAHIVEGGKERYHSVYEGLKAAFGADYVLIHDGARPCVGERIIADAMAGAREYGACVVGMPVKDTIKIADENEFAKETPDRRGLWMIQTPQAFSYELIAGAYEKLLEDEKNQVGITDDAMVVESMTARKVKLIRGSYENMKVTTPEDIAIAEVLLRGR</sequence>